<organism evidence="3 4">
    <name type="scientific">Sporothrix brasiliensis 5110</name>
    <dbReference type="NCBI Taxonomy" id="1398154"/>
    <lineage>
        <taxon>Eukaryota</taxon>
        <taxon>Fungi</taxon>
        <taxon>Dikarya</taxon>
        <taxon>Ascomycota</taxon>
        <taxon>Pezizomycotina</taxon>
        <taxon>Sordariomycetes</taxon>
        <taxon>Sordariomycetidae</taxon>
        <taxon>Ophiostomatales</taxon>
        <taxon>Ophiostomataceae</taxon>
        <taxon>Sporothrix</taxon>
    </lineage>
</organism>
<feature type="signal peptide" evidence="2">
    <location>
        <begin position="1"/>
        <end position="25"/>
    </location>
</feature>
<dbReference type="RefSeq" id="XP_040618010.1">
    <property type="nucleotide sequence ID" value="XM_040758722.1"/>
</dbReference>
<sequence>MGRSPTTPALLALALAAAVASPASADTTYRSRPDLSPPHLNITIPCNGRCAPGYLFVSPFTTYGEPDDRVSNQVAPYILDSAGDLVWSGFGYFAGWTCNLQAARFQGQDVLFSFEGLHNGNHGHGHGRHALLDDHYSVVRVLRAGGHRVSDKHEFAIVDETTALLQIYEPVQRNLAAYGGDDAQTWIVDARFQELDITTGDVVFEWSSLDHVSPDESALSLPRGLAGVGRSSATAWDYFHINSVAKGADGHYLVSARHASTIFKISGTDGSVIWRLGGNHSDFALGDGVRFGFQHHARYFVEGSDGGADVISVFDNSVYGSESAGRGREIRINPYSRGKYIRLDHAAQTATLDRALEPPAVAVPDRARGDPPILTKSQGSLQSLPGGGDLVNWGSEGQVTEYDAAGTPVFHAWLGRGFLRDKLQNYRAFRFNWTGYAAETPAVYAEQQPAAGASDAVDAGGAVRLFVSWNGDTVTRAWRFSWGEQPAAGDTTGAKDTVWKAKVVPRRGFETSTRINRARDVRIVAVKAEALDADGRVLGVSSTVAVQQALTKTVRKGNNRVTGQDRFRAVNNRV</sequence>
<evidence type="ECO:0000313" key="3">
    <source>
        <dbReference type="EMBL" id="KIH90000.1"/>
    </source>
</evidence>
<accession>A0A0C2IT13</accession>
<dbReference type="HOGENOM" id="CLU_018249_1_0_1"/>
<dbReference type="PANTHER" id="PTHR35340">
    <property type="entry name" value="PQQ ENZYME REPEAT PROTEIN-RELATED"/>
    <property type="match status" value="1"/>
</dbReference>
<keyword evidence="2" id="KW-0732">Signal</keyword>
<dbReference type="EMBL" id="AWTV01000008">
    <property type="protein sequence ID" value="KIH90000.1"/>
    <property type="molecule type" value="Genomic_DNA"/>
</dbReference>
<feature type="region of interest" description="Disordered" evidence="1">
    <location>
        <begin position="362"/>
        <end position="381"/>
    </location>
</feature>
<feature type="chain" id="PRO_5002162694" description="Arylsulfotransferase" evidence="2">
    <location>
        <begin position="26"/>
        <end position="574"/>
    </location>
</feature>
<name>A0A0C2IT13_9PEZI</name>
<reference evidence="3 4" key="1">
    <citation type="journal article" date="2014" name="BMC Genomics">
        <title>Comparative genomics of the major fungal agents of human and animal Sporotrichosis: Sporothrix schenckii and Sporothrix brasiliensis.</title>
        <authorList>
            <person name="Teixeira M.M."/>
            <person name="de Almeida L.G."/>
            <person name="Kubitschek-Barreira P."/>
            <person name="Alves F.L."/>
            <person name="Kioshima E.S."/>
            <person name="Abadio A.K."/>
            <person name="Fernandes L."/>
            <person name="Derengowski L.S."/>
            <person name="Ferreira K.S."/>
            <person name="Souza R.C."/>
            <person name="Ruiz J.C."/>
            <person name="de Andrade N.C."/>
            <person name="Paes H.C."/>
            <person name="Nicola A.M."/>
            <person name="Albuquerque P."/>
            <person name="Gerber A.L."/>
            <person name="Martins V.P."/>
            <person name="Peconick L.D."/>
            <person name="Neto A.V."/>
            <person name="Chaucanez C.B."/>
            <person name="Silva P.A."/>
            <person name="Cunha O.L."/>
            <person name="de Oliveira F.F."/>
            <person name="dos Santos T.C."/>
            <person name="Barros A.L."/>
            <person name="Soares M.A."/>
            <person name="de Oliveira L.M."/>
            <person name="Marini M.M."/>
            <person name="Villalobos-Duno H."/>
            <person name="Cunha M.M."/>
            <person name="de Hoog S."/>
            <person name="da Silveira J.F."/>
            <person name="Henrissat B."/>
            <person name="Nino-Vega G.A."/>
            <person name="Cisalpino P.S."/>
            <person name="Mora-Montes H.M."/>
            <person name="Almeida S.R."/>
            <person name="Stajich J.E."/>
            <person name="Lopes-Bezerra L.M."/>
            <person name="Vasconcelos A.T."/>
            <person name="Felipe M.S."/>
        </authorList>
    </citation>
    <scope>NUCLEOTIDE SEQUENCE [LARGE SCALE GENOMIC DNA]</scope>
    <source>
        <strain evidence="3 4">5110</strain>
    </source>
</reference>
<dbReference type="InterPro" id="IPR039535">
    <property type="entry name" value="ASST-like"/>
</dbReference>
<dbReference type="AlphaFoldDB" id="A0A0C2IT13"/>
<dbReference type="GeneID" id="63673643"/>
<protein>
    <recommendedName>
        <fullName evidence="5">Arylsulfotransferase</fullName>
    </recommendedName>
</protein>
<keyword evidence="4" id="KW-1185">Reference proteome</keyword>
<comment type="caution">
    <text evidence="3">The sequence shown here is derived from an EMBL/GenBank/DDBJ whole genome shotgun (WGS) entry which is preliminary data.</text>
</comment>
<dbReference type="Pfam" id="PF14269">
    <property type="entry name" value="Arylsulfotran_2"/>
    <property type="match status" value="1"/>
</dbReference>
<dbReference type="Proteomes" id="UP000031575">
    <property type="component" value="Unassembled WGS sequence"/>
</dbReference>
<evidence type="ECO:0000313" key="4">
    <source>
        <dbReference type="Proteomes" id="UP000031575"/>
    </source>
</evidence>
<evidence type="ECO:0008006" key="5">
    <source>
        <dbReference type="Google" id="ProtNLM"/>
    </source>
</evidence>
<dbReference type="InterPro" id="IPR053143">
    <property type="entry name" value="Arylsulfate_ST"/>
</dbReference>
<proteinExistence type="predicted"/>
<evidence type="ECO:0000256" key="2">
    <source>
        <dbReference type="SAM" id="SignalP"/>
    </source>
</evidence>
<dbReference type="PANTHER" id="PTHR35340:SF9">
    <property type="entry name" value="ASST-DOMAIN-CONTAINING PROTEIN"/>
    <property type="match status" value="1"/>
</dbReference>
<gene>
    <name evidence="3" type="ORF">SPBR_00403</name>
</gene>
<evidence type="ECO:0000256" key="1">
    <source>
        <dbReference type="SAM" id="MobiDB-lite"/>
    </source>
</evidence>
<dbReference type="VEuPathDB" id="FungiDB:SPBR_00403"/>
<dbReference type="OrthoDB" id="5427350at2759"/>